<accession>A0A182NVN1</accession>
<keyword evidence="4" id="KW-1185">Reference proteome</keyword>
<feature type="region of interest" description="Disordered" evidence="1">
    <location>
        <begin position="230"/>
        <end position="282"/>
    </location>
</feature>
<name>A0A182NVN1_9DIPT</name>
<dbReference type="PANTHER" id="PTHR19303">
    <property type="entry name" value="TRANSPOSON"/>
    <property type="match status" value="1"/>
</dbReference>
<dbReference type="Proteomes" id="UP000075884">
    <property type="component" value="Unassembled WGS sequence"/>
</dbReference>
<feature type="compositionally biased region" description="Polar residues" evidence="1">
    <location>
        <begin position="266"/>
        <end position="278"/>
    </location>
</feature>
<dbReference type="EnsemblMetazoa" id="ADIR011732-RA">
    <property type="protein sequence ID" value="ADIR011732-PA"/>
    <property type="gene ID" value="ADIR011732"/>
</dbReference>
<evidence type="ECO:0000259" key="2">
    <source>
        <dbReference type="Pfam" id="PF03184"/>
    </source>
</evidence>
<reference evidence="4" key="1">
    <citation type="submission" date="2013-03" db="EMBL/GenBank/DDBJ databases">
        <title>The Genome Sequence of Anopheles dirus WRAIR2.</title>
        <authorList>
            <consortium name="The Broad Institute Genomics Platform"/>
            <person name="Neafsey D.E."/>
            <person name="Walton C."/>
            <person name="Walker B."/>
            <person name="Young S.K."/>
            <person name="Zeng Q."/>
            <person name="Gargeya S."/>
            <person name="Fitzgerald M."/>
            <person name="Haas B."/>
            <person name="Abouelleil A."/>
            <person name="Allen A.W."/>
            <person name="Alvarado L."/>
            <person name="Arachchi H.M."/>
            <person name="Berlin A.M."/>
            <person name="Chapman S.B."/>
            <person name="Gainer-Dewar J."/>
            <person name="Goldberg J."/>
            <person name="Griggs A."/>
            <person name="Gujja S."/>
            <person name="Hansen M."/>
            <person name="Howarth C."/>
            <person name="Imamovic A."/>
            <person name="Ireland A."/>
            <person name="Larimer J."/>
            <person name="McCowan C."/>
            <person name="Murphy C."/>
            <person name="Pearson M."/>
            <person name="Poon T.W."/>
            <person name="Priest M."/>
            <person name="Roberts A."/>
            <person name="Saif S."/>
            <person name="Shea T."/>
            <person name="Sisk P."/>
            <person name="Sykes S."/>
            <person name="Wortman J."/>
            <person name="Nusbaum C."/>
            <person name="Birren B."/>
        </authorList>
    </citation>
    <scope>NUCLEOTIDE SEQUENCE [LARGE SCALE GENOMIC DNA]</scope>
    <source>
        <strain evidence="4">WRAIR2</strain>
    </source>
</reference>
<dbReference type="PANTHER" id="PTHR19303:SF74">
    <property type="entry name" value="POGO TRANSPOSABLE ELEMENT WITH KRAB DOMAIN"/>
    <property type="match status" value="1"/>
</dbReference>
<dbReference type="Pfam" id="PF03184">
    <property type="entry name" value="DDE_1"/>
    <property type="match status" value="1"/>
</dbReference>
<dbReference type="VEuPathDB" id="VectorBase:ADIR011732"/>
<reference evidence="3" key="2">
    <citation type="submission" date="2020-05" db="UniProtKB">
        <authorList>
            <consortium name="EnsemblMetazoa"/>
        </authorList>
    </citation>
    <scope>IDENTIFICATION</scope>
    <source>
        <strain evidence="3">WRAIR2</strain>
    </source>
</reference>
<evidence type="ECO:0000313" key="4">
    <source>
        <dbReference type="Proteomes" id="UP000075884"/>
    </source>
</evidence>
<feature type="domain" description="DDE-1" evidence="2">
    <location>
        <begin position="38"/>
        <end position="165"/>
    </location>
</feature>
<feature type="compositionally biased region" description="Polar residues" evidence="1">
    <location>
        <begin position="244"/>
        <end position="255"/>
    </location>
</feature>
<dbReference type="InterPro" id="IPR004875">
    <property type="entry name" value="DDE_SF_endonuclease_dom"/>
</dbReference>
<dbReference type="AlphaFoldDB" id="A0A182NVN1"/>
<protein>
    <recommendedName>
        <fullName evidence="2">DDE-1 domain-containing protein</fullName>
    </recommendedName>
</protein>
<proteinExistence type="predicted"/>
<dbReference type="InterPro" id="IPR050863">
    <property type="entry name" value="CenT-Element_Derived"/>
</dbReference>
<feature type="compositionally biased region" description="Low complexity" evidence="1">
    <location>
        <begin position="233"/>
        <end position="243"/>
    </location>
</feature>
<evidence type="ECO:0000313" key="3">
    <source>
        <dbReference type="EnsemblMetazoa" id="ADIR011732-PA"/>
    </source>
</evidence>
<organism evidence="3 4">
    <name type="scientific">Anopheles dirus</name>
    <dbReference type="NCBI Taxonomy" id="7168"/>
    <lineage>
        <taxon>Eukaryota</taxon>
        <taxon>Metazoa</taxon>
        <taxon>Ecdysozoa</taxon>
        <taxon>Arthropoda</taxon>
        <taxon>Hexapoda</taxon>
        <taxon>Insecta</taxon>
        <taxon>Pterygota</taxon>
        <taxon>Neoptera</taxon>
        <taxon>Endopterygota</taxon>
        <taxon>Diptera</taxon>
        <taxon>Nematocera</taxon>
        <taxon>Culicoidea</taxon>
        <taxon>Culicidae</taxon>
        <taxon>Anophelinae</taxon>
        <taxon>Anopheles</taxon>
    </lineage>
</organism>
<dbReference type="GO" id="GO:0003677">
    <property type="term" value="F:DNA binding"/>
    <property type="evidence" value="ECO:0007669"/>
    <property type="project" value="TreeGrafter"/>
</dbReference>
<dbReference type="STRING" id="7168.A0A182NVN1"/>
<sequence length="340" mass="37460">MLMRQLYLRSVPNKKSKIAAMKGKKQVGAISSAERGETTTAVMCMSATGHVIPPFLIFPRARMNDSLKNGTPSGTEFACNPSGYMTVDIFCAWFDHFLHYVHPKADNPVLLVVDGHSSHTKNLAVTEKARVNHVTIIVLPPHCSNKLQPLDVSFMAPFKNYYTNAAETFLRNNPGRVITVYEVGQLMSTAFTKAATTLIAVNGFKKTGLWPCNREIFDDTAFAPSLVTDQSEKNLNSESSSKQDMQNNSTTQNVADGQLENMPRPSRTSYPQNPNTSFEVPPSVIIPLPQITTARSSRKCRSGKAAEITSTSHAQCLIRAKAAKDIKAIKLNQKKTARKQ</sequence>
<dbReference type="GO" id="GO:0005634">
    <property type="term" value="C:nucleus"/>
    <property type="evidence" value="ECO:0007669"/>
    <property type="project" value="TreeGrafter"/>
</dbReference>
<evidence type="ECO:0000256" key="1">
    <source>
        <dbReference type="SAM" id="MobiDB-lite"/>
    </source>
</evidence>